<dbReference type="CDD" id="cd00077">
    <property type="entry name" value="HDc"/>
    <property type="match status" value="1"/>
</dbReference>
<accession>A0A848KHQ5</accession>
<feature type="domain" description="HD" evidence="1">
    <location>
        <begin position="54"/>
        <end position="166"/>
    </location>
</feature>
<gene>
    <name evidence="2" type="ORF">FGL95_11965</name>
</gene>
<evidence type="ECO:0000313" key="2">
    <source>
        <dbReference type="EMBL" id="NMN95750.1"/>
    </source>
</evidence>
<reference evidence="2 3" key="1">
    <citation type="submission" date="2019-05" db="EMBL/GenBank/DDBJ databases">
        <authorList>
            <person name="Lee S.D."/>
        </authorList>
    </citation>
    <scope>NUCLEOTIDE SEQUENCE [LARGE SCALE GENOMIC DNA]</scope>
    <source>
        <strain evidence="2 3">YC2-7</strain>
    </source>
</reference>
<dbReference type="InterPro" id="IPR006674">
    <property type="entry name" value="HD_domain"/>
</dbReference>
<keyword evidence="3" id="KW-1185">Reference proteome</keyword>
<evidence type="ECO:0000313" key="3">
    <source>
        <dbReference type="Proteomes" id="UP000535543"/>
    </source>
</evidence>
<protein>
    <submittedName>
        <fullName evidence="2">HD domain-containing protein</fullName>
    </submittedName>
</protein>
<organism evidence="2 3">
    <name type="scientific">Antrihabitans stalactiti</name>
    <dbReference type="NCBI Taxonomy" id="2584121"/>
    <lineage>
        <taxon>Bacteria</taxon>
        <taxon>Bacillati</taxon>
        <taxon>Actinomycetota</taxon>
        <taxon>Actinomycetes</taxon>
        <taxon>Mycobacteriales</taxon>
        <taxon>Nocardiaceae</taxon>
        <taxon>Antrihabitans</taxon>
    </lineage>
</organism>
<dbReference type="RefSeq" id="WP_169586899.1">
    <property type="nucleotide sequence ID" value="NZ_VCQU01000003.1"/>
</dbReference>
<dbReference type="Gene3D" id="1.10.3210.10">
    <property type="entry name" value="Hypothetical protein af1432"/>
    <property type="match status" value="1"/>
</dbReference>
<evidence type="ECO:0000259" key="1">
    <source>
        <dbReference type="Pfam" id="PF01966"/>
    </source>
</evidence>
<dbReference type="Proteomes" id="UP000535543">
    <property type="component" value="Unassembled WGS sequence"/>
</dbReference>
<dbReference type="AlphaFoldDB" id="A0A848KHQ5"/>
<comment type="caution">
    <text evidence="2">The sequence shown here is derived from an EMBL/GenBank/DDBJ whole genome shotgun (WGS) entry which is preliminary data.</text>
</comment>
<dbReference type="Pfam" id="PF01966">
    <property type="entry name" value="HD"/>
    <property type="match status" value="1"/>
</dbReference>
<dbReference type="EMBL" id="VCQU01000003">
    <property type="protein sequence ID" value="NMN95750.1"/>
    <property type="molecule type" value="Genomic_DNA"/>
</dbReference>
<sequence length="230" mass="25805">MLPRLSADRNEFGQSIGDRLPSGSPEIGIWSLLAGDAAIWQRAVSYLANRDNDIHTIYAYGLARALLDVTPEADPHIVLPAILLHDTGWSQIAMSDIMRALAPGAREPDTIRRHEIEGARIAREILDELEFPKDDIDEIVEIIDGHDTRLRSLSVNDSLVKDADKLWRITPRGIDTVMDWFGLTREEAHRMCASRVHGYLFTDSARVMARSLSAVAWVDTSPQRVSLDER</sequence>
<proteinExistence type="predicted"/>
<name>A0A848KHQ5_9NOCA</name>
<dbReference type="SUPFAM" id="SSF109604">
    <property type="entry name" value="HD-domain/PDEase-like"/>
    <property type="match status" value="1"/>
</dbReference>
<dbReference type="InterPro" id="IPR003607">
    <property type="entry name" value="HD/PDEase_dom"/>
</dbReference>
<reference evidence="2 3" key="2">
    <citation type="submission" date="2020-06" db="EMBL/GenBank/DDBJ databases">
        <title>Antribacter stalactiti gen. nov., sp. nov., a new member of the family Nacardiaceae isolated from a cave.</title>
        <authorList>
            <person name="Kim I.S."/>
        </authorList>
    </citation>
    <scope>NUCLEOTIDE SEQUENCE [LARGE SCALE GENOMIC DNA]</scope>
    <source>
        <strain evidence="2 3">YC2-7</strain>
    </source>
</reference>